<evidence type="ECO:0000313" key="2">
    <source>
        <dbReference type="Proteomes" id="UP000682892"/>
    </source>
</evidence>
<dbReference type="HOGENOM" id="CLU_2656438_0_0_1"/>
<reference evidence="1" key="2">
    <citation type="journal article" date="2007" name="Science">
        <title>Genome sequence of Aedes aegypti, a major arbovirus vector.</title>
        <authorList>
            <person name="Nene V."/>
            <person name="Wortman J.R."/>
            <person name="Lawson D."/>
            <person name="Haas B."/>
            <person name="Kodira C."/>
            <person name="Tu Z.J."/>
            <person name="Loftus B."/>
            <person name="Xi Z."/>
            <person name="Megy K."/>
            <person name="Grabherr M."/>
            <person name="Ren Q."/>
            <person name="Zdobnov E.M."/>
            <person name="Lobo N.F."/>
            <person name="Campbell K.S."/>
            <person name="Brown S.E."/>
            <person name="Bonaldo M.F."/>
            <person name="Zhu J."/>
            <person name="Sinkins S.P."/>
            <person name="Hogenkamp D.G."/>
            <person name="Amedeo P."/>
            <person name="Arensburger P."/>
            <person name="Atkinson P.W."/>
            <person name="Bidwell S."/>
            <person name="Biedler J."/>
            <person name="Birney E."/>
            <person name="Bruggner R.V."/>
            <person name="Costas J."/>
            <person name="Coy M.R."/>
            <person name="Crabtree J."/>
            <person name="Crawford M."/>
            <person name="Debruyn B."/>
            <person name="Decaprio D."/>
            <person name="Eiglmeier K."/>
            <person name="Eisenstadt E."/>
            <person name="El-Dorry H."/>
            <person name="Gelbart W.M."/>
            <person name="Gomes S.L."/>
            <person name="Hammond M."/>
            <person name="Hannick L.I."/>
            <person name="Hogan J.R."/>
            <person name="Holmes M.H."/>
            <person name="Jaffe D."/>
            <person name="Johnston J.S."/>
            <person name="Kennedy R.C."/>
            <person name="Koo H."/>
            <person name="Kravitz S."/>
            <person name="Kriventseva E.V."/>
            <person name="Kulp D."/>
            <person name="Labutti K."/>
            <person name="Lee E."/>
            <person name="Li S."/>
            <person name="Lovin D.D."/>
            <person name="Mao C."/>
            <person name="Mauceli E."/>
            <person name="Menck C.F."/>
            <person name="Miller J.R."/>
            <person name="Montgomery P."/>
            <person name="Mori A."/>
            <person name="Nascimento A.L."/>
            <person name="Naveira H.F."/>
            <person name="Nusbaum C."/>
            <person name="O'leary S."/>
            <person name="Orvis J."/>
            <person name="Pertea M."/>
            <person name="Quesneville H."/>
            <person name="Reidenbach K.R."/>
            <person name="Rogers Y.H."/>
            <person name="Roth C.W."/>
            <person name="Schneider J.R."/>
            <person name="Schatz M."/>
            <person name="Shumway M."/>
            <person name="Stanke M."/>
            <person name="Stinson E.O."/>
            <person name="Tubio J.M."/>
            <person name="Vanzee J.P."/>
            <person name="Verjovski-Almeida S."/>
            <person name="Werner D."/>
            <person name="White O."/>
            <person name="Wyder S."/>
            <person name="Zeng Q."/>
            <person name="Zhao Q."/>
            <person name="Zhao Y."/>
            <person name="Hill C.A."/>
            <person name="Raikhel A.S."/>
            <person name="Soares M.B."/>
            <person name="Knudson D.L."/>
            <person name="Lee N.H."/>
            <person name="Galagan J."/>
            <person name="Salzberg S.L."/>
            <person name="Paulsen I.T."/>
            <person name="Dimopoulos G."/>
            <person name="Collins F.H."/>
            <person name="Birren B."/>
            <person name="Fraser-Liggett C.M."/>
            <person name="Severson D.W."/>
        </authorList>
    </citation>
    <scope>NUCLEOTIDE SEQUENCE [LARGE SCALE GENOMIC DNA]</scope>
    <source>
        <strain evidence="1">Liverpool</strain>
    </source>
</reference>
<gene>
    <name evidence="1" type="ORF">AaeL_AAEL001180</name>
</gene>
<protein>
    <submittedName>
        <fullName evidence="1">AAEL001180-PA</fullName>
    </submittedName>
</protein>
<dbReference type="Proteomes" id="UP000682892">
    <property type="component" value="Chromosome 2"/>
</dbReference>
<reference evidence="1" key="1">
    <citation type="submission" date="2005-10" db="EMBL/GenBank/DDBJ databases">
        <authorList>
            <person name="Loftus B.J."/>
            <person name="Nene V.M."/>
            <person name="Hannick L.I."/>
            <person name="Bidwell S."/>
            <person name="Haas B."/>
            <person name="Amedeo P."/>
            <person name="Orvis J."/>
            <person name="Wortman J.R."/>
            <person name="White O.R."/>
            <person name="Salzberg S."/>
            <person name="Shumway M."/>
            <person name="Koo H."/>
            <person name="Zhao Y."/>
            <person name="Holmes M."/>
            <person name="Miller J."/>
            <person name="Schatz M."/>
            <person name="Pop M."/>
            <person name="Pai G."/>
            <person name="Utterback T."/>
            <person name="Rogers Y.-H."/>
            <person name="Kravitz S."/>
            <person name="Fraser C.M."/>
        </authorList>
    </citation>
    <scope>NUCLEOTIDE SEQUENCE</scope>
    <source>
        <strain evidence="1">Liverpool</strain>
    </source>
</reference>
<accession>Q17M08</accession>
<sequence>MICPASAWNGVSFLRCREHTSNGTGDSQFILLPGGKILNSCIHQLTRHVTDVPDQPQGTLQRCGASKAGTLYWRLR</sequence>
<dbReference type="EMBL" id="CH477209">
    <property type="protein sequence ID" value="EAT47736.1"/>
    <property type="molecule type" value="Genomic_DNA"/>
</dbReference>
<proteinExistence type="predicted"/>
<organism evidence="1 2">
    <name type="scientific">Aedes aegypti</name>
    <name type="common">Yellowfever mosquito</name>
    <name type="synonym">Culex aegypti</name>
    <dbReference type="NCBI Taxonomy" id="7159"/>
    <lineage>
        <taxon>Eukaryota</taxon>
        <taxon>Metazoa</taxon>
        <taxon>Ecdysozoa</taxon>
        <taxon>Arthropoda</taxon>
        <taxon>Hexapoda</taxon>
        <taxon>Insecta</taxon>
        <taxon>Pterygota</taxon>
        <taxon>Neoptera</taxon>
        <taxon>Endopterygota</taxon>
        <taxon>Diptera</taxon>
        <taxon>Nematocera</taxon>
        <taxon>Culicoidea</taxon>
        <taxon>Culicidae</taxon>
        <taxon>Culicinae</taxon>
        <taxon>Aedini</taxon>
        <taxon>Aedes</taxon>
        <taxon>Stegomyia</taxon>
    </lineage>
</organism>
<name>Q17M08_AEDAE</name>
<evidence type="ECO:0000313" key="1">
    <source>
        <dbReference type="EMBL" id="EAT47736.1"/>
    </source>
</evidence>
<dbReference type="PaxDb" id="7159-AAEL001180-PA"/>
<dbReference type="AlphaFoldDB" id="Q17M08"/>
<reference evidence="1" key="3">
    <citation type="submission" date="2012-09" db="EMBL/GenBank/DDBJ databases">
        <authorList>
            <consortium name="VectorBase"/>
        </authorList>
    </citation>
    <scope>NUCLEOTIDE SEQUENCE</scope>
    <source>
        <strain evidence="1">Liverpool</strain>
    </source>
</reference>